<evidence type="ECO:0000313" key="4">
    <source>
        <dbReference type="EMBL" id="MBP1990447.1"/>
    </source>
</evidence>
<evidence type="ECO:0000259" key="3">
    <source>
        <dbReference type="Pfam" id="PF17128"/>
    </source>
</evidence>
<protein>
    <recommendedName>
        <fullName evidence="3">DUF5107 domain-containing protein</fullName>
    </recommendedName>
</protein>
<proteinExistence type="predicted"/>
<sequence>MNVYNSVMSIEGTGLDGDNPLPKFRSRQRHREVPENGSLSAEQKEKLGYETGDRYLPYRIQDRYTRDKKVMQLKTVILENDILQAVFLPEYGGRLYSLKDKRTDREVLYKNPVFQPANLAILNAWFSGGIEWNIGQLGHTFTTCAPLHAAKLADDEGNAFLRFYDYERCKNVFWQLDIHLPAGSEHLQVYVRIINDQAQSVPMYWWTNIAVDETEHSRVFASTSEVIYIDHAAKGFGSGEMPYLPTVPDADVSYPMNFPFANEYFFQSPEACRSPWEAVSYEDGRLVYERSTSLLRYRKMFCWGSHAGGRRWCDFLAKPGEGNYVEIQGGFAPTQLHGLDQPANTEWDFTQIFGVTDVDAAKAGGNDWAAARDYIEAQVEDKLHEDEVYRIHDKLQSLADRQPEQQLHTGSGWGALERRRREKAEGRTTPQGFVFADASLGAAQQPWLGLLETGSLPAAAVDDIPASWMVQEEWLELLQASLSAEAHASWDAYMHLGVMLYEKGQEDQAVEAWEHSLMLQPSAWVYRNLAEVMKHRGDMDAAFARLEQAYLVSGSFPDRAFAEEYLELLIRNGQYVKAWDVYESLPESFSASDRLQIIVGQAALHLNKLDFLEKLFATEFAVIREGELSIVDMWYQYNARKLAAAENRELSEELKAEAVKRFPPPQHIDFRMS</sequence>
<feature type="compositionally biased region" description="Basic and acidic residues" evidence="2">
    <location>
        <begin position="416"/>
        <end position="426"/>
    </location>
</feature>
<dbReference type="InterPro" id="IPR033396">
    <property type="entry name" value="DUF5107"/>
</dbReference>
<gene>
    <name evidence="4" type="ORF">J2Z66_002053</name>
</gene>
<dbReference type="PROSITE" id="PS50005">
    <property type="entry name" value="TPR"/>
    <property type="match status" value="1"/>
</dbReference>
<evidence type="ECO:0000256" key="1">
    <source>
        <dbReference type="PROSITE-ProRule" id="PRU00339"/>
    </source>
</evidence>
<evidence type="ECO:0000256" key="2">
    <source>
        <dbReference type="SAM" id="MobiDB-lite"/>
    </source>
</evidence>
<name>A0ABS4IS99_9BACL</name>
<dbReference type="Proteomes" id="UP001519287">
    <property type="component" value="Unassembled WGS sequence"/>
</dbReference>
<dbReference type="SUPFAM" id="SSF48452">
    <property type="entry name" value="TPR-like"/>
    <property type="match status" value="1"/>
</dbReference>
<keyword evidence="5" id="KW-1185">Reference proteome</keyword>
<keyword evidence="1" id="KW-0802">TPR repeat</keyword>
<dbReference type="EMBL" id="JAGGLB010000005">
    <property type="protein sequence ID" value="MBP1990447.1"/>
    <property type="molecule type" value="Genomic_DNA"/>
</dbReference>
<dbReference type="InterPro" id="IPR019734">
    <property type="entry name" value="TPR_rpt"/>
</dbReference>
<dbReference type="RefSeq" id="WP_209971226.1">
    <property type="nucleotide sequence ID" value="NZ_JAGGLB010000005.1"/>
</dbReference>
<dbReference type="Gene3D" id="1.25.40.10">
    <property type="entry name" value="Tetratricopeptide repeat domain"/>
    <property type="match status" value="1"/>
</dbReference>
<organism evidence="4 5">
    <name type="scientific">Paenibacillus eucommiae</name>
    <dbReference type="NCBI Taxonomy" id="1355755"/>
    <lineage>
        <taxon>Bacteria</taxon>
        <taxon>Bacillati</taxon>
        <taxon>Bacillota</taxon>
        <taxon>Bacilli</taxon>
        <taxon>Bacillales</taxon>
        <taxon>Paenibacillaceae</taxon>
        <taxon>Paenibacillus</taxon>
    </lineage>
</organism>
<comment type="caution">
    <text evidence="4">The sequence shown here is derived from an EMBL/GenBank/DDBJ whole genome shotgun (WGS) entry which is preliminary data.</text>
</comment>
<evidence type="ECO:0000313" key="5">
    <source>
        <dbReference type="Proteomes" id="UP001519287"/>
    </source>
</evidence>
<dbReference type="InterPro" id="IPR011990">
    <property type="entry name" value="TPR-like_helical_dom_sf"/>
</dbReference>
<feature type="region of interest" description="Disordered" evidence="2">
    <location>
        <begin position="402"/>
        <end position="427"/>
    </location>
</feature>
<feature type="domain" description="DUF5107" evidence="3">
    <location>
        <begin position="55"/>
        <end position="218"/>
    </location>
</feature>
<feature type="repeat" description="TPR" evidence="1">
    <location>
        <begin position="490"/>
        <end position="523"/>
    </location>
</feature>
<reference evidence="4 5" key="1">
    <citation type="submission" date="2021-03" db="EMBL/GenBank/DDBJ databases">
        <title>Genomic Encyclopedia of Type Strains, Phase IV (KMG-IV): sequencing the most valuable type-strain genomes for metagenomic binning, comparative biology and taxonomic classification.</title>
        <authorList>
            <person name="Goeker M."/>
        </authorList>
    </citation>
    <scope>NUCLEOTIDE SEQUENCE [LARGE SCALE GENOMIC DNA]</scope>
    <source>
        <strain evidence="4 5">DSM 26048</strain>
    </source>
</reference>
<accession>A0ABS4IS99</accession>
<feature type="region of interest" description="Disordered" evidence="2">
    <location>
        <begin position="12"/>
        <end position="44"/>
    </location>
</feature>
<dbReference type="Pfam" id="PF17128">
    <property type="entry name" value="DUF5107"/>
    <property type="match status" value="1"/>
</dbReference>